<comment type="similarity">
    <text evidence="2">Belongs to the flavoprotein pyridine nucleotide cytochrome reductase family.</text>
</comment>
<dbReference type="OrthoDB" id="432685at2759"/>
<feature type="binding site" evidence="11">
    <location>
        <position position="132"/>
    </location>
    <ligand>
        <name>FAD</name>
        <dbReference type="ChEBI" id="CHEBI:57692"/>
    </ligand>
</feature>
<dbReference type="PROSITE" id="PS51384">
    <property type="entry name" value="FAD_FR"/>
    <property type="match status" value="1"/>
</dbReference>
<feature type="binding site" evidence="11">
    <location>
        <position position="157"/>
    </location>
    <ligand>
        <name>FAD</name>
        <dbReference type="ChEBI" id="CHEBI:57692"/>
    </ligand>
</feature>
<dbReference type="SUPFAM" id="SSF63380">
    <property type="entry name" value="Riboflavin synthase domain-like"/>
    <property type="match status" value="1"/>
</dbReference>
<evidence type="ECO:0000256" key="10">
    <source>
        <dbReference type="ARBA" id="ARBA00071379"/>
    </source>
</evidence>
<evidence type="ECO:0000256" key="8">
    <source>
        <dbReference type="ARBA" id="ARBA00047682"/>
    </source>
</evidence>
<evidence type="ECO:0000313" key="14">
    <source>
        <dbReference type="Proteomes" id="UP000765507"/>
    </source>
</evidence>
<protein>
    <recommendedName>
        <fullName evidence="10">NADH-cytochrome b5 reductase-like</fullName>
        <ecNumber evidence="3">1.6.2.2</ecNumber>
    </recommendedName>
</protein>
<dbReference type="PANTHER" id="PTHR19370">
    <property type="entry name" value="NADH-CYTOCHROME B5 REDUCTASE"/>
    <property type="match status" value="1"/>
</dbReference>
<evidence type="ECO:0000256" key="2">
    <source>
        <dbReference type="ARBA" id="ARBA00006105"/>
    </source>
</evidence>
<evidence type="ECO:0000256" key="4">
    <source>
        <dbReference type="ARBA" id="ARBA00022630"/>
    </source>
</evidence>
<evidence type="ECO:0000256" key="7">
    <source>
        <dbReference type="ARBA" id="ARBA00023027"/>
    </source>
</evidence>
<evidence type="ECO:0000256" key="9">
    <source>
        <dbReference type="ARBA" id="ARBA00055239"/>
    </source>
</evidence>
<comment type="caution">
    <text evidence="13">The sequence shown here is derived from an EMBL/GenBank/DDBJ whole genome shotgun (WGS) entry which is preliminary data.</text>
</comment>
<feature type="binding site" evidence="11">
    <location>
        <position position="156"/>
    </location>
    <ligand>
        <name>FAD</name>
        <dbReference type="ChEBI" id="CHEBI:57692"/>
    </ligand>
</feature>
<comment type="cofactor">
    <cofactor evidence="1 11">
        <name>FAD</name>
        <dbReference type="ChEBI" id="CHEBI:57692"/>
    </cofactor>
</comment>
<dbReference type="InterPro" id="IPR019180">
    <property type="entry name" value="Oxidoreductase-like_N"/>
</dbReference>
<keyword evidence="5 11" id="KW-0274">FAD</keyword>
<dbReference type="Pfam" id="PF00175">
    <property type="entry name" value="NAD_binding_1"/>
    <property type="match status" value="1"/>
</dbReference>
<dbReference type="InterPro" id="IPR017927">
    <property type="entry name" value="FAD-bd_FR_type"/>
</dbReference>
<evidence type="ECO:0000256" key="11">
    <source>
        <dbReference type="PIRSR" id="PIRSR601834-1"/>
    </source>
</evidence>
<evidence type="ECO:0000313" key="13">
    <source>
        <dbReference type="EMBL" id="KAG6931165.1"/>
    </source>
</evidence>
<name>A0A8T1SRG5_CHESE</name>
<dbReference type="InterPro" id="IPR008333">
    <property type="entry name" value="Cbr1-like_FAD-bd_dom"/>
</dbReference>
<dbReference type="EMBL" id="JAHGAV010000125">
    <property type="protein sequence ID" value="KAG6931165.1"/>
    <property type="molecule type" value="Genomic_DNA"/>
</dbReference>
<dbReference type="PRINTS" id="PR00371">
    <property type="entry name" value="FPNCR"/>
</dbReference>
<dbReference type="CDD" id="cd06183">
    <property type="entry name" value="cyt_b5_reduct_like"/>
    <property type="match status" value="1"/>
</dbReference>
<dbReference type="AlphaFoldDB" id="A0A8T1SRG5"/>
<dbReference type="EC" id="1.6.2.2" evidence="3"/>
<feature type="binding site" evidence="11">
    <location>
        <position position="149"/>
    </location>
    <ligand>
        <name>FAD</name>
        <dbReference type="ChEBI" id="CHEBI:57692"/>
    </ligand>
</feature>
<feature type="binding site" evidence="11">
    <location>
        <position position="130"/>
    </location>
    <ligand>
        <name>FAD</name>
        <dbReference type="ChEBI" id="CHEBI:57692"/>
    </ligand>
</feature>
<reference evidence="13 14" key="1">
    <citation type="journal article" date="2020" name="G3 (Bethesda)">
        <title>Draft Genome of the Common Snapping Turtle, Chelydra serpentina, a Model for Phenotypic Plasticity in Reptiles.</title>
        <authorList>
            <person name="Das D."/>
            <person name="Singh S.K."/>
            <person name="Bierstedt J."/>
            <person name="Erickson A."/>
            <person name="Galli G.L.J."/>
            <person name="Crossley D.A. 2nd"/>
            <person name="Rhen T."/>
        </authorList>
    </citation>
    <scope>NUCLEOTIDE SEQUENCE [LARGE SCALE GENOMIC DNA]</scope>
    <source>
        <strain evidence="13">KW</strain>
    </source>
</reference>
<dbReference type="Pfam" id="PF09791">
    <property type="entry name" value="Oxidored-like"/>
    <property type="match status" value="1"/>
</dbReference>
<feature type="domain" description="FAD-binding FR-type" evidence="12">
    <location>
        <begin position="79"/>
        <end position="181"/>
    </location>
</feature>
<dbReference type="InterPro" id="IPR001834">
    <property type="entry name" value="CBR-like"/>
</dbReference>
<dbReference type="Gene3D" id="2.40.30.10">
    <property type="entry name" value="Translation factors"/>
    <property type="match status" value="1"/>
</dbReference>
<organism evidence="13 14">
    <name type="scientific">Chelydra serpentina</name>
    <name type="common">Snapping turtle</name>
    <name type="synonym">Testudo serpentina</name>
    <dbReference type="NCBI Taxonomy" id="8475"/>
    <lineage>
        <taxon>Eukaryota</taxon>
        <taxon>Metazoa</taxon>
        <taxon>Chordata</taxon>
        <taxon>Craniata</taxon>
        <taxon>Vertebrata</taxon>
        <taxon>Euteleostomi</taxon>
        <taxon>Archelosauria</taxon>
        <taxon>Testudinata</taxon>
        <taxon>Testudines</taxon>
        <taxon>Cryptodira</taxon>
        <taxon>Durocryptodira</taxon>
        <taxon>Americhelydia</taxon>
        <taxon>Chelydroidea</taxon>
        <taxon>Chelydridae</taxon>
        <taxon>Chelydra</taxon>
    </lineage>
</organism>
<dbReference type="Gene3D" id="3.40.50.80">
    <property type="entry name" value="Nucleotide-binding domain of ferredoxin-NADP reductase (FNR) module"/>
    <property type="match status" value="1"/>
</dbReference>
<evidence type="ECO:0000256" key="1">
    <source>
        <dbReference type="ARBA" id="ARBA00001974"/>
    </source>
</evidence>
<accession>A0A8T1SRG5</accession>
<dbReference type="PANTHER" id="PTHR19370:SF184">
    <property type="entry name" value="NADH-CYTOCHROME B5 REDUCTASE-LIKE"/>
    <property type="match status" value="1"/>
</dbReference>
<feature type="non-terminal residue" evidence="13">
    <location>
        <position position="319"/>
    </location>
</feature>
<comment type="function">
    <text evidence="9">NADH-cytochrome b5 reductases are involved in desaturation and elongation of fatty acids, cholesterol biosynthesis, drug metabolism, and, in erythrocyte, methemoglobin reduction.</text>
</comment>
<evidence type="ECO:0000256" key="6">
    <source>
        <dbReference type="ARBA" id="ARBA00023002"/>
    </source>
</evidence>
<keyword evidence="7" id="KW-0520">NAD</keyword>
<dbReference type="SUPFAM" id="SSF52343">
    <property type="entry name" value="Ferredoxin reductase-like, C-terminal NADP-linked domain"/>
    <property type="match status" value="1"/>
</dbReference>
<gene>
    <name evidence="13" type="primary">CYB5RL</name>
    <name evidence="13" type="ORF">G0U57_002104</name>
</gene>
<evidence type="ECO:0000256" key="5">
    <source>
        <dbReference type="ARBA" id="ARBA00022827"/>
    </source>
</evidence>
<dbReference type="Pfam" id="PF00970">
    <property type="entry name" value="FAD_binding_6"/>
    <property type="match status" value="1"/>
</dbReference>
<dbReference type="PRINTS" id="PR00406">
    <property type="entry name" value="CYTB5RDTASE"/>
</dbReference>
<evidence type="ECO:0000256" key="3">
    <source>
        <dbReference type="ARBA" id="ARBA00012011"/>
    </source>
</evidence>
<dbReference type="InterPro" id="IPR039261">
    <property type="entry name" value="FNR_nucleotide-bd"/>
</dbReference>
<dbReference type="InterPro" id="IPR001433">
    <property type="entry name" value="OxRdtase_FAD/NAD-bd"/>
</dbReference>
<keyword evidence="14" id="KW-1185">Reference proteome</keyword>
<sequence>GGVAASTRPLVMSESEDDWLSLMPTEPLESQCCGSGCKPCVYDVYQKELAQWEEAKAKKDRSLLTKQKEESINSELNPDTFTAFKISSVEQLTEDTCQYKFELPGNSSLGLSLGQHIVLRGMVNGLEVQRVYTPVSPVNAEGYFEVLIKCYEAGLMSQYIKSWIEGETVFWRGPFGGFPYSPNQYGELLMLASGTGIAPMLPILQYITENEDDETFITLVGCFRTFENIYLKPLLQDQSRYWNVRTCYVLSQESSLEKLPWSYQENTHTGHITENLMKKMINSCRRKPFVLICGSVAFNEDMTRSLKAIGLKQDSYFVF</sequence>
<feature type="binding site" evidence="11">
    <location>
        <position position="147"/>
    </location>
    <ligand>
        <name>FAD</name>
        <dbReference type="ChEBI" id="CHEBI:57692"/>
    </ligand>
</feature>
<dbReference type="Proteomes" id="UP000765507">
    <property type="component" value="Unassembled WGS sequence"/>
</dbReference>
<dbReference type="GO" id="GO:0090524">
    <property type="term" value="F:cytochrome-b5 reductase activity, acting on NADH"/>
    <property type="evidence" value="ECO:0007669"/>
    <property type="project" value="UniProtKB-EC"/>
</dbReference>
<dbReference type="InterPro" id="IPR017938">
    <property type="entry name" value="Riboflavin_synthase-like_b-brl"/>
</dbReference>
<evidence type="ECO:0000259" key="12">
    <source>
        <dbReference type="PROSITE" id="PS51384"/>
    </source>
</evidence>
<proteinExistence type="inferred from homology"/>
<keyword evidence="6" id="KW-0560">Oxidoreductase</keyword>
<comment type="catalytic activity">
    <reaction evidence="8">
        <text>2 Fe(III)-[cytochrome b5] + NADH = 2 Fe(II)-[cytochrome b5] + NAD(+) + H(+)</text>
        <dbReference type="Rhea" id="RHEA:46680"/>
        <dbReference type="Rhea" id="RHEA-COMP:10438"/>
        <dbReference type="Rhea" id="RHEA-COMP:10439"/>
        <dbReference type="ChEBI" id="CHEBI:15378"/>
        <dbReference type="ChEBI" id="CHEBI:29033"/>
        <dbReference type="ChEBI" id="CHEBI:29034"/>
        <dbReference type="ChEBI" id="CHEBI:57540"/>
        <dbReference type="ChEBI" id="CHEBI:57945"/>
        <dbReference type="EC" id="1.6.2.2"/>
    </reaction>
</comment>
<dbReference type="FunFam" id="2.40.30.10:FF:000105">
    <property type="entry name" value="NADH-cytochrome b5 reductase"/>
    <property type="match status" value="1"/>
</dbReference>
<keyword evidence="4 11" id="KW-0285">Flavoprotein</keyword>
<dbReference type="InterPro" id="IPR001709">
    <property type="entry name" value="Flavoprot_Pyr_Nucl_cyt_Rdtase"/>
</dbReference>